<dbReference type="PANTHER" id="PTHR33908:SF9">
    <property type="entry name" value="BLL5595 PROTEIN"/>
    <property type="match status" value="1"/>
</dbReference>
<protein>
    <submittedName>
        <fullName evidence="10">Glycosyltransferase family 39 protein</fullName>
    </submittedName>
</protein>
<evidence type="ECO:0000256" key="1">
    <source>
        <dbReference type="ARBA" id="ARBA00004651"/>
    </source>
</evidence>
<evidence type="ECO:0000256" key="2">
    <source>
        <dbReference type="ARBA" id="ARBA00022475"/>
    </source>
</evidence>
<evidence type="ECO:0000256" key="6">
    <source>
        <dbReference type="ARBA" id="ARBA00022989"/>
    </source>
</evidence>
<dbReference type="Proteomes" id="UP000776983">
    <property type="component" value="Unassembled WGS sequence"/>
</dbReference>
<dbReference type="PANTHER" id="PTHR33908">
    <property type="entry name" value="MANNOSYLTRANSFERASE YKCB-RELATED"/>
    <property type="match status" value="1"/>
</dbReference>
<keyword evidence="7 8" id="KW-0472">Membrane</keyword>
<name>A0ABS8C8M0_9BURK</name>
<evidence type="ECO:0000256" key="5">
    <source>
        <dbReference type="ARBA" id="ARBA00022692"/>
    </source>
</evidence>
<feature type="domain" description="Glycosyltransferase RgtA/B/C/D-like" evidence="9">
    <location>
        <begin position="59"/>
        <end position="219"/>
    </location>
</feature>
<feature type="transmembrane region" description="Helical" evidence="8">
    <location>
        <begin position="110"/>
        <end position="129"/>
    </location>
</feature>
<keyword evidence="2" id="KW-1003">Cell membrane</keyword>
<evidence type="ECO:0000313" key="11">
    <source>
        <dbReference type="Proteomes" id="UP000776983"/>
    </source>
</evidence>
<evidence type="ECO:0000256" key="7">
    <source>
        <dbReference type="ARBA" id="ARBA00023136"/>
    </source>
</evidence>
<feature type="transmembrane region" description="Helical" evidence="8">
    <location>
        <begin position="350"/>
        <end position="367"/>
    </location>
</feature>
<feature type="transmembrane region" description="Helical" evidence="8">
    <location>
        <begin position="159"/>
        <end position="186"/>
    </location>
</feature>
<evidence type="ECO:0000259" key="9">
    <source>
        <dbReference type="Pfam" id="PF13231"/>
    </source>
</evidence>
<keyword evidence="4" id="KW-0808">Transferase</keyword>
<feature type="transmembrane region" description="Helical" evidence="8">
    <location>
        <begin position="319"/>
        <end position="338"/>
    </location>
</feature>
<evidence type="ECO:0000256" key="8">
    <source>
        <dbReference type="SAM" id="Phobius"/>
    </source>
</evidence>
<gene>
    <name evidence="10" type="ORF">H0484_01200</name>
</gene>
<proteinExistence type="predicted"/>
<keyword evidence="11" id="KW-1185">Reference proteome</keyword>
<reference evidence="10 11" key="1">
    <citation type="submission" date="2020-07" db="EMBL/GenBank/DDBJ databases">
        <title>Pusillimonas sp. nov., isolated from poultry manure in Taiwan.</title>
        <authorList>
            <person name="Lin S.-Y."/>
            <person name="Tang Y.-S."/>
            <person name="Young C.-C."/>
        </authorList>
    </citation>
    <scope>NUCLEOTIDE SEQUENCE [LARGE SCALE GENOMIC DNA]</scope>
    <source>
        <strain evidence="10 11">CC-YST705</strain>
    </source>
</reference>
<evidence type="ECO:0000313" key="10">
    <source>
        <dbReference type="EMBL" id="MCB5362375.1"/>
    </source>
</evidence>
<keyword evidence="3" id="KW-0328">Glycosyltransferase</keyword>
<organism evidence="10 11">
    <name type="scientific">Mesopusillimonas faecipullorum</name>
    <dbReference type="NCBI Taxonomy" id="2755040"/>
    <lineage>
        <taxon>Bacteria</taxon>
        <taxon>Pseudomonadati</taxon>
        <taxon>Pseudomonadota</taxon>
        <taxon>Betaproteobacteria</taxon>
        <taxon>Burkholderiales</taxon>
        <taxon>Alcaligenaceae</taxon>
        <taxon>Mesopusillimonas</taxon>
    </lineage>
</organism>
<accession>A0ABS8C8M0</accession>
<dbReference type="Pfam" id="PF13231">
    <property type="entry name" value="PMT_2"/>
    <property type="match status" value="1"/>
</dbReference>
<comment type="subcellular location">
    <subcellularLocation>
        <location evidence="1">Cell membrane</location>
        <topology evidence="1">Multi-pass membrane protein</topology>
    </subcellularLocation>
</comment>
<dbReference type="InterPro" id="IPR038731">
    <property type="entry name" value="RgtA/B/C-like"/>
</dbReference>
<keyword evidence="5 8" id="KW-0812">Transmembrane</keyword>
<evidence type="ECO:0000256" key="4">
    <source>
        <dbReference type="ARBA" id="ARBA00022679"/>
    </source>
</evidence>
<sequence length="507" mass="56777">MRLGASANDPALPVWLLPALLCGMVLLWAGLVGVTHQAPDLDGMEELVWASSFEWGYYKHPPLPTWFLYPLTWLFGKPVWLPFLAAQVLTALALWFIWRLGCEWTTPARSLIAVLALSTTAYFSMRGTIYNHNTAQLWSVAAATWFYYRALKYERLSSWLALGLLVGLAFLTKYSVVVQLAAFALFALRQGYWRRPSFWKGACLAAVLFLLVVTPHLIWLVQSDFAPLAYLESRSAEDMGLGKRLAEIWGFLSDQLARNSPLLVAWLALAWWNRRTGNRSANSYAHDLADWDKSFLLWVGLGPLGLTVLVALLTGSVLAASWATTFFILYGFFIFWWLSGDVRLNLRRMLVLVVGLHVLMAVAYSVARGPVAYQLGRDSRPTFPGPQLAAQMHALWQEHVPGTPLRLVAAETWLGGNIAVHVSPQTQVFIDANFQKSPWLDPATTLECGALVVYDNNEDFVAEDLILLRGHSAWSGVVQQRWSSEKSPMLEIAWGILPPTERCLVAQ</sequence>
<keyword evidence="6 8" id="KW-1133">Transmembrane helix</keyword>
<feature type="transmembrane region" description="Helical" evidence="8">
    <location>
        <begin position="12"/>
        <end position="34"/>
    </location>
</feature>
<evidence type="ECO:0000256" key="3">
    <source>
        <dbReference type="ARBA" id="ARBA00022676"/>
    </source>
</evidence>
<comment type="caution">
    <text evidence="10">The sequence shown here is derived from an EMBL/GenBank/DDBJ whole genome shotgun (WGS) entry which is preliminary data.</text>
</comment>
<dbReference type="InterPro" id="IPR050297">
    <property type="entry name" value="LipidA_mod_glycosyltrf_83"/>
</dbReference>
<feature type="transmembrane region" description="Helical" evidence="8">
    <location>
        <begin position="79"/>
        <end position="98"/>
    </location>
</feature>
<dbReference type="EMBL" id="JACDXW010000001">
    <property type="protein sequence ID" value="MCB5362375.1"/>
    <property type="molecule type" value="Genomic_DNA"/>
</dbReference>
<feature type="transmembrane region" description="Helical" evidence="8">
    <location>
        <begin position="295"/>
        <end position="313"/>
    </location>
</feature>
<feature type="transmembrane region" description="Helical" evidence="8">
    <location>
        <begin position="198"/>
        <end position="221"/>
    </location>
</feature>